<feature type="region of interest" description="Disordered" evidence="1">
    <location>
        <begin position="1061"/>
        <end position="1085"/>
    </location>
</feature>
<feature type="compositionally biased region" description="Basic and acidic residues" evidence="1">
    <location>
        <begin position="1061"/>
        <end position="1073"/>
    </location>
</feature>
<gene>
    <name evidence="2" type="primary">HaOG209412</name>
    <name evidence="2" type="ORF">B5X24_HaOG209412</name>
</gene>
<feature type="compositionally biased region" description="Basic and acidic residues" evidence="1">
    <location>
        <begin position="627"/>
        <end position="688"/>
    </location>
</feature>
<feature type="compositionally biased region" description="Basic and acidic residues" evidence="1">
    <location>
        <begin position="209"/>
        <end position="218"/>
    </location>
</feature>
<sequence>MGHLLKDTMNLDNRHQTRTYSDAHINQIFIKSPKCRRELEVQQMFSPQTHKSYADIFVDTTTELKEINVPEKAVAFSQPIEPSETVVGTHVPAQEPPRTSLKEGKLEDKLDYYNKPSMDVKEAIKNKHDLSLRQMVGSGKNFRAASKRPEIYEILKIAPWEHPKTEKDHDGISEIFIKLPKAKQDLSSESSGDAESELYKLKKYGSRTSQKESKRKPLEYAADTKFNAKETGKRKHPTSKISSQKSLRGTRSERVGKYDHGKLNKEISESELIFQKIKRDEYHLHDKEFKSEQGVAKVTGQKSIGPKDNVERKLKHQFSFYFPKKVQKHKKQFKVRSSELIKTTQEKILQQAEDAQKRLEVEQQQKQEVHEKKMLAEKGKTQQDEEIRQSIKDEKEDIRMTVERSFEDLESKSLAEREKQDRARDLSKEDKYKRDTMSDSGLFEKDLKQRTQPKDKMETDRELEKSRRGLKSKSDTRDTYADETDKAKRENKERREPSSKTDKESEKSKRDIKSKTDTKDAYDDGTDKNRKELSSETDRELERSKKGIKSKSDSKHTYDDGTDKARKELSSKTDRDLEKSKRGIKSKSDTRDTYDDGTDKERKELSSKPDKELDKFFLSFKSKSDKRDIYDDGIDKERKELSSKSKRELKSKSDKRDTYDDTIDKSKKEISSKTDKQDKYDEVSEKAKKGSKAKSGLGDKSEEALRKEKETKKDYKIKPEKDTEVEVSMRSEPKEKGFEVQEKGKKGIKEKYESTGKDGEITAKSRKEVTDKPGLKGKHEDIPDLSKKYPKLKRESDTDIEITLKSKTGQQAIKSDSQLKKDLKEKSERVKKAEDKKDFQEEHKDKNAKEKKPEKKDWNKDMDKEMATALKNKEKQELDEKLQRDKEEKEMRELIERKDKENQKKPSTKEAAEMPRKSIKEKETLKKSEKPSKAQKSSEIEISMTKIKVKDPNASENIKLSTTQQDSKKKKGETPGEMQESSRKESKKAETSKEPIDESSKKEEASKEDAKKKAKESADEAEFRKLQAKLKKEKEEALKQKKIEEAEARKITELAEKRAKEEAERKKSEKAPKSIEPQLSEESTPRLIKINPADVDPKVVRAHRNHYRCGHDSQTCILCFDSDLEIDVESYDNRLNRKKADITDIIIGEYILKYKPRREIIQETNVPLLFKSKFIEESNLQPSKELVTVPTGVDELENKPVLPTVMAKKGANVIDPEPAKGIVRYALSDRTFIDKGWTMLPTEKVVRKMNVYRMRPAHPEFDWFEHNKNKRLMTYDTGERLAEFDDNGRGRWYYRSGRLALDYYDAEETNAQQRFVIYSSGEPDERGRSYPITILATFDYLGNGIVFDHAGKIRLKYNQTEGVVLDRGIGPVSHWKWHTLNDPPVLQQVMIDTQMAHKDPQILKLGAAADTKVRPDNEEMLAIEFDNFIKEKSKKLSQKFKPFQIKMKALKINEHFSLKVLDQATIYLIFRDGTTNLKLNIGMILDHQEIVDTDTAEVGEVSNNLERFPARTDSLAGLQRSVAYAQRYERQRTERERRLRPPEPCASADHLMAAVSAPLRPPLRTLPTASTTSTGYCPCRKPSNNLYYNTRLL</sequence>
<organism evidence="2 3">
    <name type="scientific">Helicoverpa armigera</name>
    <name type="common">Cotton bollworm</name>
    <name type="synonym">Heliothis armigera</name>
    <dbReference type="NCBI Taxonomy" id="29058"/>
    <lineage>
        <taxon>Eukaryota</taxon>
        <taxon>Metazoa</taxon>
        <taxon>Ecdysozoa</taxon>
        <taxon>Arthropoda</taxon>
        <taxon>Hexapoda</taxon>
        <taxon>Insecta</taxon>
        <taxon>Pterygota</taxon>
        <taxon>Neoptera</taxon>
        <taxon>Endopterygota</taxon>
        <taxon>Lepidoptera</taxon>
        <taxon>Glossata</taxon>
        <taxon>Ditrysia</taxon>
        <taxon>Noctuoidea</taxon>
        <taxon>Noctuidae</taxon>
        <taxon>Heliothinae</taxon>
        <taxon>Helicoverpa</taxon>
    </lineage>
</organism>
<feature type="compositionally biased region" description="Basic and acidic residues" evidence="1">
    <location>
        <begin position="697"/>
        <end position="797"/>
    </location>
</feature>
<feature type="region of interest" description="Disordered" evidence="1">
    <location>
        <begin position="206"/>
        <end position="253"/>
    </location>
</feature>
<dbReference type="OrthoDB" id="331263at2759"/>
<evidence type="ECO:0008006" key="4">
    <source>
        <dbReference type="Google" id="ProtNLM"/>
    </source>
</evidence>
<feature type="compositionally biased region" description="Polar residues" evidence="1">
    <location>
        <begin position="805"/>
        <end position="816"/>
    </location>
</feature>
<feature type="region of interest" description="Disordered" evidence="1">
    <location>
        <begin position="627"/>
        <end position="1022"/>
    </location>
</feature>
<evidence type="ECO:0000256" key="1">
    <source>
        <dbReference type="SAM" id="MobiDB-lite"/>
    </source>
</evidence>
<feature type="compositionally biased region" description="Basic and acidic residues" evidence="1">
    <location>
        <begin position="817"/>
        <end position="939"/>
    </location>
</feature>
<feature type="compositionally biased region" description="Polar residues" evidence="1">
    <location>
        <begin position="239"/>
        <end position="249"/>
    </location>
</feature>
<reference evidence="2 3" key="1">
    <citation type="journal article" date="2017" name="BMC Biol.">
        <title>Genomic innovations, transcriptional plasticity and gene loss underlying the evolution and divergence of two highly polyphagous and invasive Helicoverpa pest species.</title>
        <authorList>
            <person name="Pearce S.L."/>
            <person name="Clarke D.F."/>
            <person name="East P.D."/>
            <person name="Elfekih S."/>
            <person name="Gordon K.H."/>
            <person name="Jermiin L.S."/>
            <person name="McGaughran A."/>
            <person name="Oakeshott J.G."/>
            <person name="Papanikolaou A."/>
            <person name="Perera O.P."/>
            <person name="Rane R.V."/>
            <person name="Richards S."/>
            <person name="Tay W.T."/>
            <person name="Walsh T.K."/>
            <person name="Anderson A."/>
            <person name="Anderson C.J."/>
            <person name="Asgari S."/>
            <person name="Board P.G."/>
            <person name="Bretschneider A."/>
            <person name="Campbell P.M."/>
            <person name="Chertemps T."/>
            <person name="Christeller J.T."/>
            <person name="Coppin C.W."/>
            <person name="Downes S.J."/>
            <person name="Duan G."/>
            <person name="Farnsworth C.A."/>
            <person name="Good R.T."/>
            <person name="Han L.B."/>
            <person name="Han Y.C."/>
            <person name="Hatje K."/>
            <person name="Horne I."/>
            <person name="Huang Y.P."/>
            <person name="Hughes D.S."/>
            <person name="Jacquin-Joly E."/>
            <person name="James W."/>
            <person name="Jhangiani S."/>
            <person name="Kollmar M."/>
            <person name="Kuwar S.S."/>
            <person name="Li S."/>
            <person name="Liu N.Y."/>
            <person name="Maibeche M.T."/>
            <person name="Miller J.R."/>
            <person name="Montagne N."/>
            <person name="Perry T."/>
            <person name="Qu J."/>
            <person name="Song S.V."/>
            <person name="Sutton G.G."/>
            <person name="Vogel H."/>
            <person name="Walenz B.P."/>
            <person name="Xu W."/>
            <person name="Zhang H.J."/>
            <person name="Zou Z."/>
            <person name="Batterham P."/>
            <person name="Edwards O.R."/>
            <person name="Feyereisen R."/>
            <person name="Gibbs R.A."/>
            <person name="Heckel D.G."/>
            <person name="McGrath A."/>
            <person name="Robin C."/>
            <person name="Scherer S.E."/>
            <person name="Worley K.C."/>
            <person name="Wu Y.D."/>
        </authorList>
    </citation>
    <scope>NUCLEOTIDE SEQUENCE [LARGE SCALE GENOMIC DNA]</scope>
    <source>
        <strain evidence="2">Harm_GR_Male_#8</strain>
        <tissue evidence="2">Whole organism</tissue>
    </source>
</reference>
<feature type="region of interest" description="Disordered" evidence="1">
    <location>
        <begin position="354"/>
        <end position="608"/>
    </location>
</feature>
<dbReference type="EMBL" id="KZ150098">
    <property type="protein sequence ID" value="PZC73583.1"/>
    <property type="molecule type" value="Genomic_DNA"/>
</dbReference>
<feature type="compositionally biased region" description="Basic and acidic residues" evidence="1">
    <location>
        <begin position="980"/>
        <end position="1022"/>
    </location>
</feature>
<evidence type="ECO:0000313" key="3">
    <source>
        <dbReference type="Proteomes" id="UP000249218"/>
    </source>
</evidence>
<protein>
    <recommendedName>
        <fullName evidence="4">FAM194 C-terminal domain-containing protein</fullName>
    </recommendedName>
</protein>
<name>A0A2W1BPH0_HELAM</name>
<dbReference type="Proteomes" id="UP000249218">
    <property type="component" value="Unassembled WGS sequence"/>
</dbReference>
<proteinExistence type="predicted"/>
<keyword evidence="3" id="KW-1185">Reference proteome</keyword>
<evidence type="ECO:0000313" key="2">
    <source>
        <dbReference type="EMBL" id="PZC73583.1"/>
    </source>
</evidence>
<feature type="compositionally biased region" description="Polar residues" evidence="1">
    <location>
        <begin position="954"/>
        <end position="965"/>
    </location>
</feature>
<accession>A0A2W1BPH0</accession>